<organism evidence="2">
    <name type="scientific">Mycobacterium xenopi 4042</name>
    <dbReference type="NCBI Taxonomy" id="1299334"/>
    <lineage>
        <taxon>Bacteria</taxon>
        <taxon>Bacillati</taxon>
        <taxon>Actinomycetota</taxon>
        <taxon>Actinomycetes</taxon>
        <taxon>Mycobacteriales</taxon>
        <taxon>Mycobacteriaceae</taxon>
        <taxon>Mycobacterium</taxon>
    </lineage>
</organism>
<gene>
    <name evidence="2" type="ORF">I553_6008</name>
</gene>
<dbReference type="EMBL" id="JAOB01000042">
    <property type="protein sequence ID" value="EUA42148.1"/>
    <property type="molecule type" value="Genomic_DNA"/>
</dbReference>
<sequence length="324" mass="35658">MLWRLQRLGRKLPALRDAVNTAGCYAAFTAPSTLTRFGRTPRAPVGPVHWTGSETARRSTGSIDGQSNPVSGQRARLWRSLTGVLIPEPPPSDAPRPGRRLRLTRPSSPITFTEMSGEMVRERLTDVFGKRYGEVLLVTPGEAGPQATVYNSFPLNDCPAELWSALDPQAIATENGAATALLNGPRRWLMNTIEKTPQGPRIIKNFGGIDMLLQATVLLTAINPVPYAANQVNRHTVFIFDAGQEVYELHDPAYRRWVMQTCSQIVDPGLSLADLPHLGARLALPDGWTYQSRVLDSPLHIDTTTRAAQVLQDDLKNSYSLLTD</sequence>
<name>X8BFY7_MYCXE</name>
<proteinExistence type="predicted"/>
<evidence type="ECO:0000256" key="1">
    <source>
        <dbReference type="SAM" id="MobiDB-lite"/>
    </source>
</evidence>
<protein>
    <submittedName>
        <fullName evidence="2">Uncharacterized protein</fullName>
    </submittedName>
</protein>
<dbReference type="AlphaFoldDB" id="X8BFY7"/>
<feature type="compositionally biased region" description="Polar residues" evidence="1">
    <location>
        <begin position="52"/>
        <end position="71"/>
    </location>
</feature>
<feature type="region of interest" description="Disordered" evidence="1">
    <location>
        <begin position="38"/>
        <end position="72"/>
    </location>
</feature>
<dbReference type="Gene3D" id="3.50.50.60">
    <property type="entry name" value="FAD/NAD(P)-binding domain"/>
    <property type="match status" value="1"/>
</dbReference>
<comment type="caution">
    <text evidence="2">The sequence shown here is derived from an EMBL/GenBank/DDBJ whole genome shotgun (WGS) entry which is preliminary data.</text>
</comment>
<reference evidence="2" key="1">
    <citation type="submission" date="2014-01" db="EMBL/GenBank/DDBJ databases">
        <authorList>
            <person name="Brown-Elliot B."/>
            <person name="Wallace R."/>
            <person name="Lenaerts A."/>
            <person name="Ordway D."/>
            <person name="DeGroote M.A."/>
            <person name="Parker T."/>
            <person name="Sizemore C."/>
            <person name="Tallon L.J."/>
            <person name="Sadzewicz L.K."/>
            <person name="Sengamalay N."/>
            <person name="Fraser C.M."/>
            <person name="Hine E."/>
            <person name="Shefchek K.A."/>
            <person name="Das S.P."/>
            <person name="Tettelin H."/>
        </authorList>
    </citation>
    <scope>NUCLEOTIDE SEQUENCE [LARGE SCALE GENOMIC DNA]</scope>
    <source>
        <strain evidence="2">4042</strain>
    </source>
</reference>
<evidence type="ECO:0000313" key="2">
    <source>
        <dbReference type="EMBL" id="EUA42148.1"/>
    </source>
</evidence>
<dbReference type="PATRIC" id="fig|1299334.3.peg.4173"/>
<accession>X8BFY7</accession>
<dbReference type="InterPro" id="IPR036188">
    <property type="entry name" value="FAD/NAD-bd_sf"/>
</dbReference>